<reference evidence="1 2" key="1">
    <citation type="submission" date="2017-02" db="EMBL/GenBank/DDBJ databases">
        <title>The new phylogeny of genus Mycobacterium.</title>
        <authorList>
            <person name="Tortoli E."/>
            <person name="Trovato A."/>
            <person name="Cirillo D.M."/>
        </authorList>
    </citation>
    <scope>NUCLEOTIDE SEQUENCE [LARGE SCALE GENOMIC DNA]</scope>
    <source>
        <strain evidence="1 2">FI-09383</strain>
    </source>
</reference>
<sequence>MQLMHSPENAPSWRDLNNQLTFAEIATLKAMERELAPHNLLVVARLYVGTRLAISVIDTIPPPASVARLYEWEDADTPEAYRSFDVAAWEVDGDRIAVDLCGK</sequence>
<dbReference type="RefSeq" id="WP_046751684.1">
    <property type="nucleotide sequence ID" value="NZ_JBCGVB010000006.1"/>
</dbReference>
<comment type="caution">
    <text evidence="1">The sequence shown here is derived from an EMBL/GenBank/DDBJ whole genome shotgun (WGS) entry which is preliminary data.</text>
</comment>
<dbReference type="Proteomes" id="UP000192772">
    <property type="component" value="Unassembled WGS sequence"/>
</dbReference>
<protein>
    <submittedName>
        <fullName evidence="1">Uncharacterized protein</fullName>
    </submittedName>
</protein>
<dbReference type="AlphaFoldDB" id="A0A0M2ZHJ1"/>
<dbReference type="OrthoDB" id="4735704at2"/>
<dbReference type="EMBL" id="MVHP01000009">
    <property type="protein sequence ID" value="ORA66454.1"/>
    <property type="molecule type" value="Genomic_DNA"/>
</dbReference>
<evidence type="ECO:0000313" key="1">
    <source>
        <dbReference type="EMBL" id="ORA66454.1"/>
    </source>
</evidence>
<evidence type="ECO:0000313" key="2">
    <source>
        <dbReference type="Proteomes" id="UP000192772"/>
    </source>
</evidence>
<accession>A0A0M2ZHJ1</accession>
<proteinExistence type="predicted"/>
<name>A0A0M2ZHJ1_9MYCO</name>
<gene>
    <name evidence="1" type="ORF">BST23_10170</name>
</gene>
<organism evidence="1 2">
    <name type="scientific">Mycolicibacterium elephantis</name>
    <dbReference type="NCBI Taxonomy" id="81858"/>
    <lineage>
        <taxon>Bacteria</taxon>
        <taxon>Bacillati</taxon>
        <taxon>Actinomycetota</taxon>
        <taxon>Actinomycetes</taxon>
        <taxon>Mycobacteriales</taxon>
        <taxon>Mycobacteriaceae</taxon>
        <taxon>Mycolicibacterium</taxon>
    </lineage>
</organism>